<dbReference type="Gene3D" id="1.20.1250.20">
    <property type="entry name" value="MFS general substrate transporter like domains"/>
    <property type="match status" value="2"/>
</dbReference>
<keyword evidence="6" id="KW-1185">Reference proteome</keyword>
<keyword evidence="2 4" id="KW-1133">Transmembrane helix</keyword>
<protein>
    <submittedName>
        <fullName evidence="5">MFS transporter</fullName>
    </submittedName>
</protein>
<sequence length="396" mass="43653">MNTYRTPKVFLILLSIAMPLCFATWQVLLNNFSIQEAGFTGKEIGILQSLREIPGFLAFTAVFILLAIKEQQFAIISLAILSIGVAISGLFPTVYGLYATTVLMSIGFHYLETIKQSLALQWLDKTAAPVFMGKLLAVSSLSALTAYSLVWLLNLFNVSFTSTYLLGGSLGLIIVAILLFAFPLFPEKVAQNKKLILRKRYWLYYLLTFLSGARRQIFVVFAAFMMVEKFGYSVADISVLFIINHAANLYLAPRFGKLIQKIGEKKALTIEYVGLIVVFTGYGLVESSEVAAMLYVVDHLFFAMAIAIKTYFQKIADPADIASNAGVSFTINHIAAVVIPALFGIIWLVNPPLVFYIGALIACLSLIVTQLIPNNPEQGNETILSTNKRAGQPVTR</sequence>
<dbReference type="InterPro" id="IPR036259">
    <property type="entry name" value="MFS_trans_sf"/>
</dbReference>
<feature type="transmembrane region" description="Helical" evidence="4">
    <location>
        <begin position="9"/>
        <end position="29"/>
    </location>
</feature>
<gene>
    <name evidence="5" type="ORF">ORQ98_06665</name>
</gene>
<accession>A0ABT5U5L0</accession>
<feature type="transmembrane region" description="Helical" evidence="4">
    <location>
        <begin position="135"/>
        <end position="156"/>
    </location>
</feature>
<dbReference type="RefSeq" id="WP_274688009.1">
    <property type="nucleotide sequence ID" value="NZ_JAPMOU010000006.1"/>
</dbReference>
<evidence type="ECO:0000313" key="6">
    <source>
        <dbReference type="Proteomes" id="UP001528823"/>
    </source>
</evidence>
<dbReference type="Pfam" id="PF07690">
    <property type="entry name" value="MFS_1"/>
    <property type="match status" value="1"/>
</dbReference>
<evidence type="ECO:0000313" key="5">
    <source>
        <dbReference type="EMBL" id="MDE1461647.1"/>
    </source>
</evidence>
<dbReference type="InterPro" id="IPR011701">
    <property type="entry name" value="MFS"/>
</dbReference>
<dbReference type="Proteomes" id="UP001528823">
    <property type="component" value="Unassembled WGS sequence"/>
</dbReference>
<feature type="transmembrane region" description="Helical" evidence="4">
    <location>
        <begin position="202"/>
        <end position="224"/>
    </location>
</feature>
<feature type="transmembrane region" description="Helical" evidence="4">
    <location>
        <begin position="73"/>
        <end position="91"/>
    </location>
</feature>
<reference evidence="5 6" key="1">
    <citation type="submission" date="2022-11" db="EMBL/GenBank/DDBJ databases">
        <title>Spartinivicinus poritis sp. nov., isolated from scleractinian coral Porites lutea.</title>
        <authorList>
            <person name="Zhang G."/>
            <person name="Cai L."/>
            <person name="Wei Q."/>
        </authorList>
    </citation>
    <scope>NUCLEOTIDE SEQUENCE [LARGE SCALE GENOMIC DNA]</scope>
    <source>
        <strain evidence="5 6">A2-2</strain>
    </source>
</reference>
<comment type="caution">
    <text evidence="5">The sequence shown here is derived from an EMBL/GenBank/DDBJ whole genome shotgun (WGS) entry which is preliminary data.</text>
</comment>
<evidence type="ECO:0000256" key="3">
    <source>
        <dbReference type="ARBA" id="ARBA00023136"/>
    </source>
</evidence>
<feature type="transmembrane region" description="Helical" evidence="4">
    <location>
        <begin position="162"/>
        <end position="182"/>
    </location>
</feature>
<feature type="transmembrane region" description="Helical" evidence="4">
    <location>
        <begin position="291"/>
        <end position="312"/>
    </location>
</feature>
<feature type="transmembrane region" description="Helical" evidence="4">
    <location>
        <begin position="267"/>
        <end position="285"/>
    </location>
</feature>
<evidence type="ECO:0000256" key="1">
    <source>
        <dbReference type="ARBA" id="ARBA00022692"/>
    </source>
</evidence>
<feature type="transmembrane region" description="Helical" evidence="4">
    <location>
        <begin position="353"/>
        <end position="372"/>
    </location>
</feature>
<feature type="transmembrane region" description="Helical" evidence="4">
    <location>
        <begin position="324"/>
        <end position="347"/>
    </location>
</feature>
<dbReference type="SUPFAM" id="SSF103473">
    <property type="entry name" value="MFS general substrate transporter"/>
    <property type="match status" value="1"/>
</dbReference>
<dbReference type="EMBL" id="JAPMOU010000006">
    <property type="protein sequence ID" value="MDE1461647.1"/>
    <property type="molecule type" value="Genomic_DNA"/>
</dbReference>
<feature type="transmembrane region" description="Helical" evidence="4">
    <location>
        <begin position="230"/>
        <end position="251"/>
    </location>
</feature>
<evidence type="ECO:0000256" key="2">
    <source>
        <dbReference type="ARBA" id="ARBA00022989"/>
    </source>
</evidence>
<keyword evidence="1 4" id="KW-0812">Transmembrane</keyword>
<organism evidence="5 6">
    <name type="scientific">Spartinivicinus poritis</name>
    <dbReference type="NCBI Taxonomy" id="2994640"/>
    <lineage>
        <taxon>Bacteria</taxon>
        <taxon>Pseudomonadati</taxon>
        <taxon>Pseudomonadota</taxon>
        <taxon>Gammaproteobacteria</taxon>
        <taxon>Oceanospirillales</taxon>
        <taxon>Zooshikellaceae</taxon>
        <taxon>Spartinivicinus</taxon>
    </lineage>
</organism>
<name>A0ABT5U5L0_9GAMM</name>
<proteinExistence type="predicted"/>
<evidence type="ECO:0000256" key="4">
    <source>
        <dbReference type="SAM" id="Phobius"/>
    </source>
</evidence>
<feature type="transmembrane region" description="Helical" evidence="4">
    <location>
        <begin position="49"/>
        <end position="68"/>
    </location>
</feature>
<keyword evidence="3 4" id="KW-0472">Membrane</keyword>